<comment type="caution">
    <text evidence="4">The sequence shown here is derived from an EMBL/GenBank/DDBJ whole genome shotgun (WGS) entry which is preliminary data.</text>
</comment>
<protein>
    <submittedName>
        <fullName evidence="4">Unnamed protein product</fullName>
    </submittedName>
</protein>
<dbReference type="Gene3D" id="1.25.40.410">
    <property type="match status" value="1"/>
</dbReference>
<gene>
    <name evidence="4" type="ORF">Amon01_000684600</name>
</gene>
<dbReference type="CDD" id="cd11684">
    <property type="entry name" value="DHR2_DOCK"/>
    <property type="match status" value="1"/>
</dbReference>
<dbReference type="InterPro" id="IPR043162">
    <property type="entry name" value="DOCK_C_lobe_C"/>
</dbReference>
<dbReference type="GO" id="GO:0031267">
    <property type="term" value="F:small GTPase binding"/>
    <property type="evidence" value="ECO:0007669"/>
    <property type="project" value="TreeGrafter"/>
</dbReference>
<comment type="similarity">
    <text evidence="1">Belongs to the DOCK family.</text>
</comment>
<dbReference type="GO" id="GO:0007264">
    <property type="term" value="P:small GTPase-mediated signal transduction"/>
    <property type="evidence" value="ECO:0007669"/>
    <property type="project" value="InterPro"/>
</dbReference>
<dbReference type="InterPro" id="IPR027357">
    <property type="entry name" value="DOCKER_dom"/>
</dbReference>
<evidence type="ECO:0000256" key="2">
    <source>
        <dbReference type="SAM" id="MobiDB-lite"/>
    </source>
</evidence>
<organism evidence="4 5">
    <name type="scientific">Ambrosiozyma monospora</name>
    <name type="common">Yeast</name>
    <name type="synonym">Endomycopsis monosporus</name>
    <dbReference type="NCBI Taxonomy" id="43982"/>
    <lineage>
        <taxon>Eukaryota</taxon>
        <taxon>Fungi</taxon>
        <taxon>Dikarya</taxon>
        <taxon>Ascomycota</taxon>
        <taxon>Saccharomycotina</taxon>
        <taxon>Pichiomycetes</taxon>
        <taxon>Pichiales</taxon>
        <taxon>Pichiaceae</taxon>
        <taxon>Ambrosiozyma</taxon>
    </lineage>
</organism>
<proteinExistence type="inferred from homology"/>
<evidence type="ECO:0000313" key="4">
    <source>
        <dbReference type="EMBL" id="GMG46091.1"/>
    </source>
</evidence>
<feature type="compositionally biased region" description="Polar residues" evidence="2">
    <location>
        <begin position="838"/>
        <end position="858"/>
    </location>
</feature>
<accession>A0A9W6Z5B2</accession>
<sequence>MLEPKRTFTQLFPSEYPFKEHPVDSLVNDVSFIECLLELTVLICLSCKVLADIDRGVAYVFIERQTYDGNFSVLDKYIGNSTKYGVDSQDLVRDENNQSVITTEAFRKIVDPMYYPGTRWLSLKALSNVCVVDVFDAVQYFQFVPAPEHPELFDKGFWRSFTFCSFETATGKSSSLEHLNTIAKKACFNITGDIRTQLAILFYAYWSRWGFKVTDEVNKRFNVDQCGGFQKFMYGDGDYGILTGLIRMALQRNKDCLEIAGKMFWEILVAEWLEKQSFYDLLKEIVSACYDVFFSSITYMPGATEVQSFASVVLNMHNILDVEDECFHPFLEVTDTMLEFAKTALEMMHIPHGEEFDDARTYYKINISAYLMKVDKPKLLQSLVNEMYESNLKKNNFVQAALSLDLLADTYQWDTSYFLPKCESPEFPAQSEFKRKEALYKLIAANYVKGGKIEQAIDTYNDLLEAYKKYNFDLSGLGFCHGQLCKSYNAMESTGRLDSSYFKVSFIGLGFPNSIRGKEYIYEGMHFEHITSMNHRLTRLYPGSRLISNEDEAKKLAADPPFGKHIYTKTVTPAKSFGGNNHLTYMTRQYIDNKNLNVFVSHRRLPGSTNVLNLWTEEVTYETELTFPTLMNRSEIKMSNSIRISPIKNAIKSLLEKNSELKGLEFWINRNLQEGIDPKSLSGTTMFGNLSRVLAGTVDSPVNGGVGQYRSFFTNVSHEPDYKDNVVILKNSFADLIELLDNLLKLHQALLPAILAPQHRIMVDLFVKNFESEITQLNLDVNATLDLQDYIDNLITSNMRTHRETTRHVDPELASLMGESTTSGSTRGDDIFSVNGSAGGTSIHSGSRPPSTLGSLSYSKYGPSGKRTLLNYK</sequence>
<evidence type="ECO:0000256" key="1">
    <source>
        <dbReference type="PROSITE-ProRule" id="PRU00984"/>
    </source>
</evidence>
<dbReference type="Gene3D" id="1.20.58.740">
    <property type="match status" value="1"/>
</dbReference>
<evidence type="ECO:0000259" key="3">
    <source>
        <dbReference type="PROSITE" id="PS51651"/>
    </source>
</evidence>
<dbReference type="GO" id="GO:0005737">
    <property type="term" value="C:cytoplasm"/>
    <property type="evidence" value="ECO:0007669"/>
    <property type="project" value="TreeGrafter"/>
</dbReference>
<name>A0A9W6Z5B2_AMBMO</name>
<feature type="region of interest" description="Disordered" evidence="2">
    <location>
        <begin position="838"/>
        <end position="859"/>
    </location>
</feature>
<keyword evidence="5" id="KW-1185">Reference proteome</keyword>
<reference evidence="4" key="1">
    <citation type="submission" date="2023-04" db="EMBL/GenBank/DDBJ databases">
        <title>Ambrosiozyma monospora NBRC 1965.</title>
        <authorList>
            <person name="Ichikawa N."/>
            <person name="Sato H."/>
            <person name="Tonouchi N."/>
        </authorList>
    </citation>
    <scope>NUCLEOTIDE SEQUENCE</scope>
    <source>
        <strain evidence="4">NBRC 1965</strain>
    </source>
</reference>
<dbReference type="InterPro" id="IPR026791">
    <property type="entry name" value="DOCK"/>
</dbReference>
<dbReference type="EMBL" id="BSXU01004637">
    <property type="protein sequence ID" value="GMG46091.1"/>
    <property type="molecule type" value="Genomic_DNA"/>
</dbReference>
<dbReference type="GO" id="GO:0005085">
    <property type="term" value="F:guanyl-nucleotide exchange factor activity"/>
    <property type="evidence" value="ECO:0007669"/>
    <property type="project" value="InterPro"/>
</dbReference>
<dbReference type="GO" id="GO:0005886">
    <property type="term" value="C:plasma membrane"/>
    <property type="evidence" value="ECO:0007669"/>
    <property type="project" value="TreeGrafter"/>
</dbReference>
<dbReference type="InterPro" id="IPR043161">
    <property type="entry name" value="DOCK_C_lobe_A"/>
</dbReference>
<evidence type="ECO:0000313" key="5">
    <source>
        <dbReference type="Proteomes" id="UP001165063"/>
    </source>
</evidence>
<dbReference type="OrthoDB" id="18896at2759"/>
<dbReference type="Proteomes" id="UP001165063">
    <property type="component" value="Unassembled WGS sequence"/>
</dbReference>
<dbReference type="AlphaFoldDB" id="A0A9W6Z5B2"/>
<dbReference type="PROSITE" id="PS51651">
    <property type="entry name" value="DOCKER"/>
    <property type="match status" value="1"/>
</dbReference>
<feature type="domain" description="DOCKER" evidence="3">
    <location>
        <begin position="371"/>
        <end position="782"/>
    </location>
</feature>
<dbReference type="PANTHER" id="PTHR45653:SF10">
    <property type="entry name" value="MYOBLAST CITY, ISOFORM B"/>
    <property type="match status" value="1"/>
</dbReference>
<dbReference type="PANTHER" id="PTHR45653">
    <property type="entry name" value="DEDICATOR OF CYTOKINESIS"/>
    <property type="match status" value="1"/>
</dbReference>